<dbReference type="Proteomes" id="UP001589890">
    <property type="component" value="Unassembled WGS sequence"/>
</dbReference>
<gene>
    <name evidence="1" type="ORF">ACFFGN_06910</name>
</gene>
<evidence type="ECO:0000313" key="2">
    <source>
        <dbReference type="Proteomes" id="UP001589890"/>
    </source>
</evidence>
<dbReference type="RefSeq" id="WP_380044485.1">
    <property type="nucleotide sequence ID" value="NZ_JBHLTC010000006.1"/>
</dbReference>
<proteinExistence type="predicted"/>
<reference evidence="1 2" key="1">
    <citation type="submission" date="2024-09" db="EMBL/GenBank/DDBJ databases">
        <authorList>
            <person name="Sun Q."/>
            <person name="Mori K."/>
        </authorList>
    </citation>
    <scope>NUCLEOTIDE SEQUENCE [LARGE SCALE GENOMIC DNA]</scope>
    <source>
        <strain evidence="1 2">CGMCC 1.15906</strain>
    </source>
</reference>
<name>A0ABV6QGW1_9ACTN</name>
<accession>A0ABV6QGW1</accession>
<comment type="caution">
    <text evidence="1">The sequence shown here is derived from an EMBL/GenBank/DDBJ whole genome shotgun (WGS) entry which is preliminary data.</text>
</comment>
<dbReference type="EMBL" id="JBHLTC010000006">
    <property type="protein sequence ID" value="MFC0623785.1"/>
    <property type="molecule type" value="Genomic_DNA"/>
</dbReference>
<organism evidence="1 2">
    <name type="scientific">Kribbella deserti</name>
    <dbReference type="NCBI Taxonomy" id="1926257"/>
    <lineage>
        <taxon>Bacteria</taxon>
        <taxon>Bacillati</taxon>
        <taxon>Actinomycetota</taxon>
        <taxon>Actinomycetes</taxon>
        <taxon>Propionibacteriales</taxon>
        <taxon>Kribbellaceae</taxon>
        <taxon>Kribbella</taxon>
    </lineage>
</organism>
<protein>
    <submittedName>
        <fullName evidence="1">Uncharacterized protein</fullName>
    </submittedName>
</protein>
<sequence length="110" mass="12045">MSNGDKRPELFGFFHEETFTTAREAADARGRMTEFAVRWNYRLTKIYTEKAGEEPQAFEALRAAVKRDGAAVVVPSGAHLAPYGSVADLVKELEQASGVPVLCSEPVEAQ</sequence>
<evidence type="ECO:0000313" key="1">
    <source>
        <dbReference type="EMBL" id="MFC0623785.1"/>
    </source>
</evidence>
<keyword evidence="2" id="KW-1185">Reference proteome</keyword>